<sequence>MASFLRRPFTRFQHLQSSRVCSTRFSSSSYSSDALVEIKPREVGMVSGILQEHLRRRVIIYSPTRTATQQGSGKHAQYLRSLNRAIPKTARLANVDILWENPLIRWTSTGDPLSYVGEAGLSFDSLEAAKTFSEKHGWEYTVKKFHAPLL</sequence>
<evidence type="ECO:0000256" key="6">
    <source>
        <dbReference type="ARBA" id="ARBA00022982"/>
    </source>
</evidence>
<keyword evidence="4 9" id="KW-0999">Mitochondrion inner membrane</keyword>
<comment type="similarity">
    <text evidence="1 9">Belongs to the complex I NDUFS4 subunit family.</text>
</comment>
<keyword evidence="8 9" id="KW-0472">Membrane</keyword>
<comment type="caution">
    <text evidence="10">The sequence shown here is derived from an EMBL/GenBank/DDBJ whole genome shotgun (WGS) entry which is preliminary data.</text>
</comment>
<comment type="function">
    <text evidence="9">Accessory subunit of the mitochondrial membrane respiratory chain NADH dehydrogenase (Complex I), that is believed not to be involved in catalysis. Complex I functions in the transfer of electrons from NADH to the respiratory chain. The immediate electron acceptor for the enzyme is believed to be ubiquinone.</text>
</comment>
<accession>A0ABS8SHP9</accession>
<dbReference type="PANTHER" id="PTHR12219">
    <property type="entry name" value="NADH-UBIQUINONE OXIDOREDUCTASE"/>
    <property type="match status" value="1"/>
</dbReference>
<evidence type="ECO:0000256" key="7">
    <source>
        <dbReference type="ARBA" id="ARBA00023128"/>
    </source>
</evidence>
<dbReference type="InterPro" id="IPR038532">
    <property type="entry name" value="NDUFS4-like_sf"/>
</dbReference>
<evidence type="ECO:0000256" key="1">
    <source>
        <dbReference type="ARBA" id="ARBA00005882"/>
    </source>
</evidence>
<evidence type="ECO:0000313" key="10">
    <source>
        <dbReference type="EMBL" id="MCD7458377.1"/>
    </source>
</evidence>
<dbReference type="Proteomes" id="UP000823775">
    <property type="component" value="Unassembled WGS sequence"/>
</dbReference>
<evidence type="ECO:0000313" key="11">
    <source>
        <dbReference type="Proteomes" id="UP000823775"/>
    </source>
</evidence>
<evidence type="ECO:0000256" key="5">
    <source>
        <dbReference type="ARBA" id="ARBA00022946"/>
    </source>
</evidence>
<dbReference type="EMBL" id="JACEIK010000517">
    <property type="protein sequence ID" value="MCD7458377.1"/>
    <property type="molecule type" value="Genomic_DNA"/>
</dbReference>
<dbReference type="Gene3D" id="3.30.160.190">
    <property type="entry name" value="atu1810 like domain"/>
    <property type="match status" value="1"/>
</dbReference>
<dbReference type="Pfam" id="PF04800">
    <property type="entry name" value="NDUS4"/>
    <property type="match status" value="1"/>
</dbReference>
<reference evidence="10 11" key="1">
    <citation type="journal article" date="2021" name="BMC Genomics">
        <title>Datura genome reveals duplications of psychoactive alkaloid biosynthetic genes and high mutation rate following tissue culture.</title>
        <authorList>
            <person name="Rajewski A."/>
            <person name="Carter-House D."/>
            <person name="Stajich J."/>
            <person name="Litt A."/>
        </authorList>
    </citation>
    <scope>NUCLEOTIDE SEQUENCE [LARGE SCALE GENOMIC DNA]</scope>
    <source>
        <strain evidence="10">AR-01</strain>
    </source>
</reference>
<evidence type="ECO:0000256" key="3">
    <source>
        <dbReference type="ARBA" id="ARBA00022660"/>
    </source>
</evidence>
<keyword evidence="3 9" id="KW-0679">Respiratory chain</keyword>
<comment type="subcellular location">
    <subcellularLocation>
        <location evidence="9">Mitochondrion inner membrane</location>
        <topology evidence="9">Peripheral membrane protein</topology>
        <orientation evidence="9">Matrix side</orientation>
    </subcellularLocation>
</comment>
<keyword evidence="7 9" id="KW-0496">Mitochondrion</keyword>
<name>A0ABS8SHP9_DATST</name>
<keyword evidence="2 9" id="KW-0813">Transport</keyword>
<evidence type="ECO:0000256" key="2">
    <source>
        <dbReference type="ARBA" id="ARBA00022448"/>
    </source>
</evidence>
<organism evidence="10 11">
    <name type="scientific">Datura stramonium</name>
    <name type="common">Jimsonweed</name>
    <name type="synonym">Common thornapple</name>
    <dbReference type="NCBI Taxonomy" id="4076"/>
    <lineage>
        <taxon>Eukaryota</taxon>
        <taxon>Viridiplantae</taxon>
        <taxon>Streptophyta</taxon>
        <taxon>Embryophyta</taxon>
        <taxon>Tracheophyta</taxon>
        <taxon>Spermatophyta</taxon>
        <taxon>Magnoliopsida</taxon>
        <taxon>eudicotyledons</taxon>
        <taxon>Gunneridae</taxon>
        <taxon>Pentapetalae</taxon>
        <taxon>asterids</taxon>
        <taxon>lamiids</taxon>
        <taxon>Solanales</taxon>
        <taxon>Solanaceae</taxon>
        <taxon>Solanoideae</taxon>
        <taxon>Datureae</taxon>
        <taxon>Datura</taxon>
    </lineage>
</organism>
<keyword evidence="11" id="KW-1185">Reference proteome</keyword>
<protein>
    <recommendedName>
        <fullName evidence="9">NADH dehydrogenase [ubiquinone] iron-sulfur protein 4, mitochondrial</fullName>
    </recommendedName>
</protein>
<proteinExistence type="inferred from homology"/>
<keyword evidence="5 9" id="KW-0809">Transit peptide</keyword>
<dbReference type="PANTHER" id="PTHR12219:SF8">
    <property type="entry name" value="NADH DEHYDROGENASE [UBIQUINONE] IRON-SULFUR PROTEIN 4, MITOCHONDRIAL"/>
    <property type="match status" value="1"/>
</dbReference>
<evidence type="ECO:0000256" key="9">
    <source>
        <dbReference type="RuleBase" id="RU367010"/>
    </source>
</evidence>
<dbReference type="InterPro" id="IPR006885">
    <property type="entry name" value="NADH_UbQ_FeS_4_mit-like"/>
</dbReference>
<evidence type="ECO:0000256" key="8">
    <source>
        <dbReference type="ARBA" id="ARBA00023136"/>
    </source>
</evidence>
<keyword evidence="6 9" id="KW-0249">Electron transport</keyword>
<evidence type="ECO:0000256" key="4">
    <source>
        <dbReference type="ARBA" id="ARBA00022792"/>
    </source>
</evidence>
<gene>
    <name evidence="10" type="ORF">HAX54_038041</name>
</gene>